<keyword evidence="3" id="KW-0732">Signal</keyword>
<feature type="signal peptide" evidence="3">
    <location>
        <begin position="1"/>
        <end position="26"/>
    </location>
</feature>
<evidence type="ECO:0000313" key="4">
    <source>
        <dbReference type="EMBL" id="MDY0744997.1"/>
    </source>
</evidence>
<dbReference type="Proteomes" id="UP001285263">
    <property type="component" value="Unassembled WGS sequence"/>
</dbReference>
<organism evidence="4 5">
    <name type="scientific">Roseateles agri</name>
    <dbReference type="NCBI Taxonomy" id="3098619"/>
    <lineage>
        <taxon>Bacteria</taxon>
        <taxon>Pseudomonadati</taxon>
        <taxon>Pseudomonadota</taxon>
        <taxon>Betaproteobacteria</taxon>
        <taxon>Burkholderiales</taxon>
        <taxon>Sphaerotilaceae</taxon>
        <taxon>Roseateles</taxon>
    </lineage>
</organism>
<gene>
    <name evidence="4" type="ORF">SNE35_10785</name>
</gene>
<sequence length="576" mass="61487">MKLPLLAPSLQALAAALAIAAAPAQAQINLGNMLRNALNPANAQCRSLLEWVRTPQPPGTADAAAAPAPGRRMPAAPIGGAGLDARTSFLLSDEVFAKRFGKTYEQLTLQDFRTFQQQTARFCMQNGEFTPAEWQTVQSLWNEQQQARIVQALQARRQQQEAAQREAASARAELDQLAAELGQGTAQTLTLARLQAIRERSRALLPRAGADAQQAFEAAWQRSTPALVPELLRQRAQEAVAQAHGPEQLPQLLRLRESLAQQGAGLGVSLPADDPALQALERRERELAVAAAAAERRQIDGLPDGLPGLEAGVQWQQRFQSTWSGGRLAPELAAVQEDFRKRREGVLQRSGAILVRAVQQATTISEAQGSVGRYTLPSEASLASVQGMRNAVDERIRLIERNDALGRPTAAGAAQSVAAAPAAPAAGGNPVRPTAAAAPVAASTGPGEPSEEAMYDLVRQKFENAAARVKGLYDQCQGGGSGGNAINAMMCLGINLQNGVTGGAAAQPTRIVKFAKIGCEKSPAHPGYNCEYEIQTDNPMNNQFAKMTGFQVDQAGFGQGRFVRNREGRWLMITGE</sequence>
<name>A0ABU5DFE6_9BURK</name>
<evidence type="ECO:0000256" key="3">
    <source>
        <dbReference type="SAM" id="SignalP"/>
    </source>
</evidence>
<protein>
    <submittedName>
        <fullName evidence="4">Uncharacterized protein</fullName>
    </submittedName>
</protein>
<comment type="caution">
    <text evidence="4">The sequence shown here is derived from an EMBL/GenBank/DDBJ whole genome shotgun (WGS) entry which is preliminary data.</text>
</comment>
<feature type="chain" id="PRO_5046786631" evidence="3">
    <location>
        <begin position="27"/>
        <end position="576"/>
    </location>
</feature>
<reference evidence="4 5" key="1">
    <citation type="submission" date="2023-11" db="EMBL/GenBank/DDBJ databases">
        <title>Paucibacter sp. nov., isolated from fresh soil in Korea.</title>
        <authorList>
            <person name="Le N.T.T."/>
        </authorList>
    </citation>
    <scope>NUCLEOTIDE SEQUENCE [LARGE SCALE GENOMIC DNA]</scope>
    <source>
        <strain evidence="4 5">R3-3</strain>
    </source>
</reference>
<evidence type="ECO:0000313" key="5">
    <source>
        <dbReference type="Proteomes" id="UP001285263"/>
    </source>
</evidence>
<proteinExistence type="predicted"/>
<evidence type="ECO:0000256" key="2">
    <source>
        <dbReference type="SAM" id="MobiDB-lite"/>
    </source>
</evidence>
<keyword evidence="5" id="KW-1185">Reference proteome</keyword>
<feature type="compositionally biased region" description="Low complexity" evidence="2">
    <location>
        <begin position="423"/>
        <end position="447"/>
    </location>
</feature>
<keyword evidence="1" id="KW-0175">Coiled coil</keyword>
<dbReference type="EMBL" id="JAXCLA010000003">
    <property type="protein sequence ID" value="MDY0744997.1"/>
    <property type="molecule type" value="Genomic_DNA"/>
</dbReference>
<dbReference type="RefSeq" id="WP_320422903.1">
    <property type="nucleotide sequence ID" value="NZ_JAXCLA010000003.1"/>
</dbReference>
<feature type="coiled-coil region" evidence="1">
    <location>
        <begin position="142"/>
        <end position="180"/>
    </location>
</feature>
<accession>A0ABU5DFE6</accession>
<feature type="region of interest" description="Disordered" evidence="2">
    <location>
        <begin position="423"/>
        <end position="449"/>
    </location>
</feature>
<evidence type="ECO:0000256" key="1">
    <source>
        <dbReference type="SAM" id="Coils"/>
    </source>
</evidence>